<keyword evidence="1" id="KW-0732">Signal</keyword>
<dbReference type="Proteomes" id="UP000693970">
    <property type="component" value="Unassembled WGS sequence"/>
</dbReference>
<evidence type="ECO:0000313" key="4">
    <source>
        <dbReference type="Proteomes" id="UP000693970"/>
    </source>
</evidence>
<evidence type="ECO:0000313" key="3">
    <source>
        <dbReference type="EMBL" id="KAG7363043.1"/>
    </source>
</evidence>
<dbReference type="CDD" id="cd02440">
    <property type="entry name" value="AdoMet_MTases"/>
    <property type="match status" value="1"/>
</dbReference>
<keyword evidence="3" id="KW-0808">Transferase</keyword>
<gene>
    <name evidence="3" type="ORF">IV203_026403</name>
</gene>
<organism evidence="3 4">
    <name type="scientific">Nitzschia inconspicua</name>
    <dbReference type="NCBI Taxonomy" id="303405"/>
    <lineage>
        <taxon>Eukaryota</taxon>
        <taxon>Sar</taxon>
        <taxon>Stramenopiles</taxon>
        <taxon>Ochrophyta</taxon>
        <taxon>Bacillariophyta</taxon>
        <taxon>Bacillariophyceae</taxon>
        <taxon>Bacillariophycidae</taxon>
        <taxon>Bacillariales</taxon>
        <taxon>Bacillariaceae</taxon>
        <taxon>Nitzschia</taxon>
    </lineage>
</organism>
<name>A0A9K3PX76_9STRA</name>
<keyword evidence="3" id="KW-0489">Methyltransferase</keyword>
<dbReference type="PANTHER" id="PTHR42912:SF80">
    <property type="entry name" value="METHYLTRANSFERASE DOMAIN-CONTAINING PROTEIN"/>
    <property type="match status" value="1"/>
</dbReference>
<reference evidence="3" key="2">
    <citation type="submission" date="2021-04" db="EMBL/GenBank/DDBJ databases">
        <authorList>
            <person name="Podell S."/>
        </authorList>
    </citation>
    <scope>NUCLEOTIDE SEQUENCE</scope>
    <source>
        <strain evidence="3">Hildebrandi</strain>
    </source>
</reference>
<evidence type="ECO:0000259" key="2">
    <source>
        <dbReference type="Pfam" id="PF08241"/>
    </source>
</evidence>
<sequence>MIGRRVIPFLAELSFIILSLLTPSIQGFFVRPSAHCLHSTWGSLSRREAANVSEPAATRAPPRTGIAQKVLDMALASPLWKYLLVPQARAKIVATAEANQIPWTSAKEWISGEMQTEITADPPLSTTTIPAYYQQSFHAYDKGNLSWEAALEVEIASCAVGARNFPQFGSNGEEAFRGAFDSALIEAGAVVSKAGRILDMGCGTGMSTRRLAINFPQAKAIQGVDLSPYFVAVGKRLLELAPNSFHEGGPWVSNIERDARIEYLVGDASNALQLKELQEESFDAINLQFVLHELPPEVAILVVDEAFRLLKPSGQLWICEMDFEAPAYAAQRANPLLFSLIRSTEPYLDIYAESISDLFSYVRSKFQHVKVVPATGRHFALVATRRGTGYDGEALFEDQRFDEDGNYRVEDTHLQLWESKGNQKHN</sequence>
<feature type="chain" id="PRO_5039941889" evidence="1">
    <location>
        <begin position="28"/>
        <end position="426"/>
    </location>
</feature>
<dbReference type="EMBL" id="JAGRRH010000010">
    <property type="protein sequence ID" value="KAG7363043.1"/>
    <property type="molecule type" value="Genomic_DNA"/>
</dbReference>
<comment type="caution">
    <text evidence="3">The sequence shown here is derived from an EMBL/GenBank/DDBJ whole genome shotgun (WGS) entry which is preliminary data.</text>
</comment>
<dbReference type="OrthoDB" id="2013972at2759"/>
<dbReference type="GO" id="GO:0008757">
    <property type="term" value="F:S-adenosylmethionine-dependent methyltransferase activity"/>
    <property type="evidence" value="ECO:0007669"/>
    <property type="project" value="InterPro"/>
</dbReference>
<dbReference type="AlphaFoldDB" id="A0A9K3PX76"/>
<proteinExistence type="predicted"/>
<keyword evidence="4" id="KW-1185">Reference proteome</keyword>
<dbReference type="InterPro" id="IPR013216">
    <property type="entry name" value="Methyltransf_11"/>
</dbReference>
<evidence type="ECO:0000256" key="1">
    <source>
        <dbReference type="SAM" id="SignalP"/>
    </source>
</evidence>
<dbReference type="PANTHER" id="PTHR42912">
    <property type="entry name" value="METHYLTRANSFERASE"/>
    <property type="match status" value="1"/>
</dbReference>
<protein>
    <submittedName>
        <fullName evidence="3">Methyltransferase type 11 domain containing protein</fullName>
    </submittedName>
</protein>
<feature type="domain" description="Methyltransferase type 11" evidence="2">
    <location>
        <begin position="198"/>
        <end position="318"/>
    </location>
</feature>
<feature type="signal peptide" evidence="1">
    <location>
        <begin position="1"/>
        <end position="27"/>
    </location>
</feature>
<reference evidence="3" key="1">
    <citation type="journal article" date="2021" name="Sci. Rep.">
        <title>Diploid genomic architecture of Nitzschia inconspicua, an elite biomass production diatom.</title>
        <authorList>
            <person name="Oliver A."/>
            <person name="Podell S."/>
            <person name="Pinowska A."/>
            <person name="Traller J.C."/>
            <person name="Smith S.R."/>
            <person name="McClure R."/>
            <person name="Beliaev A."/>
            <person name="Bohutskyi P."/>
            <person name="Hill E.A."/>
            <person name="Rabines A."/>
            <person name="Zheng H."/>
            <person name="Allen L.Z."/>
            <person name="Kuo A."/>
            <person name="Grigoriev I.V."/>
            <person name="Allen A.E."/>
            <person name="Hazlebeck D."/>
            <person name="Allen E.E."/>
        </authorList>
    </citation>
    <scope>NUCLEOTIDE SEQUENCE</scope>
    <source>
        <strain evidence="3">Hildebrandi</strain>
    </source>
</reference>
<dbReference type="InterPro" id="IPR050508">
    <property type="entry name" value="Methyltransf_Superfamily"/>
</dbReference>
<dbReference type="Pfam" id="PF08241">
    <property type="entry name" value="Methyltransf_11"/>
    <property type="match status" value="1"/>
</dbReference>
<accession>A0A9K3PX76</accession>
<dbReference type="GO" id="GO:0032259">
    <property type="term" value="P:methylation"/>
    <property type="evidence" value="ECO:0007669"/>
    <property type="project" value="UniProtKB-KW"/>
</dbReference>